<protein>
    <submittedName>
        <fullName evidence="6">LysR family transcriptional regulator</fullName>
    </submittedName>
</protein>
<dbReference type="SUPFAM" id="SSF53850">
    <property type="entry name" value="Periplasmic binding protein-like II"/>
    <property type="match status" value="1"/>
</dbReference>
<evidence type="ECO:0000256" key="4">
    <source>
        <dbReference type="ARBA" id="ARBA00023163"/>
    </source>
</evidence>
<dbReference type="Pfam" id="PF03466">
    <property type="entry name" value="LysR_substrate"/>
    <property type="match status" value="1"/>
</dbReference>
<dbReference type="GO" id="GO:0003700">
    <property type="term" value="F:DNA-binding transcription factor activity"/>
    <property type="evidence" value="ECO:0007669"/>
    <property type="project" value="InterPro"/>
</dbReference>
<evidence type="ECO:0000256" key="3">
    <source>
        <dbReference type="ARBA" id="ARBA00023125"/>
    </source>
</evidence>
<dbReference type="Gene3D" id="3.40.190.290">
    <property type="match status" value="1"/>
</dbReference>
<sequence length="296" mass="32920">MDWKSINFDWNRARAFLVTAEEGSFSAAAKALKVTQSTLGRQVAGLEQELGVTLFQRVGKGIEITASGLKLIEYVKEMADAANRFSLAASGQASGIEGTVVITASEAFSVFLLPPLLKELRELEPGIKIEIVATNLSSDLRRREADIAIRNFKPKHPDLIAQKVKDTKAYLYAAKDYLKRSGPFKRKSDLSKGDFIGFSDNTKYIEGLNQLGLSLTEENFPYISENHIAHWSLIKNGAGIGVMPEKVGEEEPAVERVLKSIPPFPVETWIVSHRELRTSRRIRFVFDFLVKAFGDS</sequence>
<feature type="domain" description="HTH lysR-type" evidence="5">
    <location>
        <begin position="8"/>
        <end position="65"/>
    </location>
</feature>
<dbReference type="InterPro" id="IPR005119">
    <property type="entry name" value="LysR_subst-bd"/>
</dbReference>
<name>A0A1Y5F542_9BACT</name>
<dbReference type="InterPro" id="IPR000847">
    <property type="entry name" value="LysR_HTH_N"/>
</dbReference>
<dbReference type="Pfam" id="PF00126">
    <property type="entry name" value="HTH_1"/>
    <property type="match status" value="1"/>
</dbReference>
<dbReference type="CDD" id="cd05466">
    <property type="entry name" value="PBP2_LTTR_substrate"/>
    <property type="match status" value="1"/>
</dbReference>
<evidence type="ECO:0000256" key="1">
    <source>
        <dbReference type="ARBA" id="ARBA00009437"/>
    </source>
</evidence>
<evidence type="ECO:0000256" key="2">
    <source>
        <dbReference type="ARBA" id="ARBA00023015"/>
    </source>
</evidence>
<dbReference type="Proteomes" id="UP000196531">
    <property type="component" value="Unassembled WGS sequence"/>
</dbReference>
<dbReference type="SUPFAM" id="SSF46785">
    <property type="entry name" value="Winged helix' DNA-binding domain"/>
    <property type="match status" value="1"/>
</dbReference>
<dbReference type="InterPro" id="IPR036390">
    <property type="entry name" value="WH_DNA-bd_sf"/>
</dbReference>
<keyword evidence="2" id="KW-0805">Transcription regulation</keyword>
<reference evidence="7" key="1">
    <citation type="journal article" date="2017" name="Proc. Natl. Acad. Sci. U.S.A.">
        <title>Simulation of Deepwater Horizon oil plume reveals substrate specialization within a complex community of hydrocarbon-degraders.</title>
        <authorList>
            <person name="Hu P."/>
            <person name="Dubinsky E.A."/>
            <person name="Probst A.J."/>
            <person name="Wang J."/>
            <person name="Sieber C.M.K."/>
            <person name="Tom L.M."/>
            <person name="Gardinali P."/>
            <person name="Banfield J.F."/>
            <person name="Atlas R.M."/>
            <person name="Andersen G.L."/>
        </authorList>
    </citation>
    <scope>NUCLEOTIDE SEQUENCE [LARGE SCALE GENOMIC DNA]</scope>
</reference>
<dbReference type="PANTHER" id="PTHR30537">
    <property type="entry name" value="HTH-TYPE TRANSCRIPTIONAL REGULATOR"/>
    <property type="match status" value="1"/>
</dbReference>
<keyword evidence="3" id="KW-0238">DNA-binding</keyword>
<dbReference type="FunFam" id="1.10.10.10:FF:000001">
    <property type="entry name" value="LysR family transcriptional regulator"/>
    <property type="match status" value="1"/>
</dbReference>
<keyword evidence="4" id="KW-0804">Transcription</keyword>
<dbReference type="PANTHER" id="PTHR30537:SF3">
    <property type="entry name" value="TRANSCRIPTIONAL REGULATORY PROTEIN"/>
    <property type="match status" value="1"/>
</dbReference>
<dbReference type="AlphaFoldDB" id="A0A1Y5F542"/>
<dbReference type="InterPro" id="IPR058163">
    <property type="entry name" value="LysR-type_TF_proteobact-type"/>
</dbReference>
<gene>
    <name evidence="6" type="ORF">A9Q84_14845</name>
</gene>
<organism evidence="6 7">
    <name type="scientific">Halobacteriovorax marinus</name>
    <dbReference type="NCBI Taxonomy" id="97084"/>
    <lineage>
        <taxon>Bacteria</taxon>
        <taxon>Pseudomonadati</taxon>
        <taxon>Bdellovibrionota</taxon>
        <taxon>Bacteriovoracia</taxon>
        <taxon>Bacteriovoracales</taxon>
        <taxon>Halobacteriovoraceae</taxon>
        <taxon>Halobacteriovorax</taxon>
    </lineage>
</organism>
<accession>A0A1Y5F542</accession>
<comment type="caution">
    <text evidence="6">The sequence shown here is derived from an EMBL/GenBank/DDBJ whole genome shotgun (WGS) entry which is preliminary data.</text>
</comment>
<dbReference type="GO" id="GO:0006351">
    <property type="term" value="P:DNA-templated transcription"/>
    <property type="evidence" value="ECO:0007669"/>
    <property type="project" value="TreeGrafter"/>
</dbReference>
<evidence type="ECO:0000313" key="6">
    <source>
        <dbReference type="EMBL" id="OUR95777.1"/>
    </source>
</evidence>
<dbReference type="Gene3D" id="1.10.10.10">
    <property type="entry name" value="Winged helix-like DNA-binding domain superfamily/Winged helix DNA-binding domain"/>
    <property type="match status" value="1"/>
</dbReference>
<evidence type="ECO:0000313" key="7">
    <source>
        <dbReference type="Proteomes" id="UP000196531"/>
    </source>
</evidence>
<comment type="similarity">
    <text evidence="1">Belongs to the LysR transcriptional regulatory family.</text>
</comment>
<dbReference type="GO" id="GO:0043565">
    <property type="term" value="F:sequence-specific DNA binding"/>
    <property type="evidence" value="ECO:0007669"/>
    <property type="project" value="TreeGrafter"/>
</dbReference>
<dbReference type="InterPro" id="IPR036388">
    <property type="entry name" value="WH-like_DNA-bd_sf"/>
</dbReference>
<dbReference type="PROSITE" id="PS50931">
    <property type="entry name" value="HTH_LYSR"/>
    <property type="match status" value="1"/>
</dbReference>
<dbReference type="EMBL" id="MAAO01000007">
    <property type="protein sequence ID" value="OUR95777.1"/>
    <property type="molecule type" value="Genomic_DNA"/>
</dbReference>
<dbReference type="PRINTS" id="PR00039">
    <property type="entry name" value="HTHLYSR"/>
</dbReference>
<proteinExistence type="inferred from homology"/>
<evidence type="ECO:0000259" key="5">
    <source>
        <dbReference type="PROSITE" id="PS50931"/>
    </source>
</evidence>